<dbReference type="Proteomes" id="UP001176961">
    <property type="component" value="Unassembled WGS sequence"/>
</dbReference>
<reference evidence="1" key="1">
    <citation type="submission" date="2023-07" db="EMBL/GenBank/DDBJ databases">
        <authorList>
            <consortium name="CYATHOMIX"/>
        </authorList>
    </citation>
    <scope>NUCLEOTIDE SEQUENCE</scope>
    <source>
        <strain evidence="1">N/A</strain>
    </source>
</reference>
<sequence>MEAFNSCIESCHTIKALLPEWCNHRVKVEEELRELAHQFEEWEVEAIRIAIGSMATGSDAGEGSSDGAQLPTVMIQKIRKRRGGRFRRNSQRKGFVFKFVCSDSLRKRIDDTVALLEKDKTLTENLIKAIETLKEKEVLFLEKIDYGSFEESRDFLVPSDTDAYTLLAVVWHLSRQNFFEPDFLSDMLCMLVDLKLSLQLAEAVRNIKNLAVEGSRCRCQVPSQLRSLADSAKWECQHLRHLIMEYLPIP</sequence>
<keyword evidence="2" id="KW-1185">Reference proteome</keyword>
<dbReference type="EMBL" id="CATQJL010000305">
    <property type="protein sequence ID" value="CAJ0603083.1"/>
    <property type="molecule type" value="Genomic_DNA"/>
</dbReference>
<comment type="caution">
    <text evidence="1">The sequence shown here is derived from an EMBL/GenBank/DDBJ whole genome shotgun (WGS) entry which is preliminary data.</text>
</comment>
<proteinExistence type="predicted"/>
<gene>
    <name evidence="1" type="ORF">CYNAS_LOCUS15066</name>
</gene>
<protein>
    <submittedName>
        <fullName evidence="1">Uncharacterized protein</fullName>
    </submittedName>
</protein>
<organism evidence="1 2">
    <name type="scientific">Cylicocyclus nassatus</name>
    <name type="common">Nematode worm</name>
    <dbReference type="NCBI Taxonomy" id="53992"/>
    <lineage>
        <taxon>Eukaryota</taxon>
        <taxon>Metazoa</taxon>
        <taxon>Ecdysozoa</taxon>
        <taxon>Nematoda</taxon>
        <taxon>Chromadorea</taxon>
        <taxon>Rhabditida</taxon>
        <taxon>Rhabditina</taxon>
        <taxon>Rhabditomorpha</taxon>
        <taxon>Strongyloidea</taxon>
        <taxon>Strongylidae</taxon>
        <taxon>Cylicocyclus</taxon>
    </lineage>
</organism>
<accession>A0AA36H3V8</accession>
<evidence type="ECO:0000313" key="2">
    <source>
        <dbReference type="Proteomes" id="UP001176961"/>
    </source>
</evidence>
<name>A0AA36H3V8_CYLNA</name>
<evidence type="ECO:0000313" key="1">
    <source>
        <dbReference type="EMBL" id="CAJ0603083.1"/>
    </source>
</evidence>
<dbReference type="AlphaFoldDB" id="A0AA36H3V8"/>